<dbReference type="PROSITE" id="PS51285">
    <property type="entry name" value="AGC_KINASE_CTER"/>
    <property type="match status" value="1"/>
</dbReference>
<dbReference type="GO" id="GO:0106310">
    <property type="term" value="F:protein serine kinase activity"/>
    <property type="evidence" value="ECO:0007669"/>
    <property type="project" value="RHEA"/>
</dbReference>
<evidence type="ECO:0000256" key="6">
    <source>
        <dbReference type="ARBA" id="ARBA00022553"/>
    </source>
</evidence>
<comment type="catalytic activity">
    <reaction evidence="17">
        <text>L-seryl-[protein] + ATP = O-phospho-L-seryl-[protein] + ADP + H(+)</text>
        <dbReference type="Rhea" id="RHEA:17989"/>
        <dbReference type="Rhea" id="RHEA-COMP:9863"/>
        <dbReference type="Rhea" id="RHEA-COMP:11604"/>
        <dbReference type="ChEBI" id="CHEBI:15378"/>
        <dbReference type="ChEBI" id="CHEBI:29999"/>
        <dbReference type="ChEBI" id="CHEBI:30616"/>
        <dbReference type="ChEBI" id="CHEBI:83421"/>
        <dbReference type="ChEBI" id="CHEBI:456216"/>
        <dbReference type="EC" id="2.7.11.13"/>
    </reaction>
</comment>
<dbReference type="InterPro" id="IPR017455">
    <property type="entry name" value="Znf_FYVE-rel"/>
</dbReference>
<sequence>MYFSEALVTAVLQADSNALIRSQSSAENRVFRSLYHLEEQDKEKERLLEQLMCAAGKTTSSQGDHQVHREFSRTCVKPGHPKQLQTHQPKIQSHLAITVRSTLMSRPCLFSRGPKPPVAPKPNLTTQQEGELRQCVVSNGDVASELELAQDSESESAQDEADPPGENQQVDFSEQLAENHNNHDNNDKETSEALQMGVEERDEIDSEEEESHFDVVHEGSLNEVKDVFITTISADIDHIKEPNNAQLQPGTGDPDDKADDPAEKETVMDYLKGDESEANNSTLSPYEEVDESIANWGSTYAEIEHAEELISNTANDTQELYFNERELLCGTPTDATSTRLSEEGTNPNAVCSTEDTSNAEVINSSQSSLCEEYPYDLIEPLDDTSAWQPERATKDESGRFRFSDGVDDAFEPYSVIEVVPSDLMSTSDPELEYTDKDCNDEKTNESKTDVGSTQEPFYIPTDVVAEEEEEKSQVKDDVLSSEETLEQKLRETTNSDAVDEYADIEDCQFEDDQLECVSSEDYVEIGDEDEPVDMTRKTKGKSTKERSAIRRHAGVSKRNSCQPRLRLCDITVPTGLDLGRTPEITNRLVFAHTTEAFEEDIEDLDCHIVPFFEGSESDSDEHIYEEAGFDSEGENFITLDRKTIVTRSRSLSGKVPGYVPETVPEETCNESQTHDYYTVSLDQNGDLSKAPDHSETSRMIPSLNSRRFLFYPRSYSAEGREITLSAHLEGNYSPKLDNRVKRTDDTLSLPCVITSSGSFSQRSHQSSSGVSTPTSLVDIPPPFELAYITKRPITKSSPSLLIQHESNEKPKKTKTSFKRFLALKFKRKTDSKSLGDGSVRSSRSSSESSHHGPVRIIELDRRSNGSSPQQSRIIKSQRNSDFPATFLVYKDGQKKKGVPKTYGTRGISRVESFEERSRPPFMPLPLTKPRSISFPSADTSDYENIPAMSSDYENIQIPQGRPTRAVTITEFFEEQNRTAAANENDGYVDMNSFAGIENKTNTQAQETERLLEPLPEHAMDRSWCLDLLSSLPGGPKRGNHCLQEMLAWVRRQGQRDGVETGSTRFLDSLAALDNNASAYVEPFPVCPAAASHLTEEDHGRTSEEEEGCTDHSFERQIDGRSRAYYVAKELLDSEREHVKALKLLQEDFRSAVEEVVGEDGEPVVEEGRMDEILSTLPQAYQLHTHILTQLDSRIEQWEESPTMVDVFLAQREEFGIFVTYIAGYDRGIALLEDSCRRNKAFADVVKRFEQQNLEGVKIPVKHQLLQVIVRVLQYRMLLTDYLNNLSPDSKEYEDTQAALVMVSEVADQANDNLKEGENLLRLVHIEYSVKGKRSLLQPGRVSKPVIDNVLNTLRIEVNDVIITLSASSVGEREDWFHALSRAIADHAAGLNTFSSSSEAREKLWMSLGEAAPVLVPISHAMMCMNCASDFSLTLRRHQCNACGKVVCRSCSRNRYPLKYLKDRMAKDKVASETLPLQGFTVKLSDQSEGEETGGVFQLYHKKTLYYTFRADDHYTARSCVLVMAPFLRIAFNDFNLGSLSPLTDAPFCAIKMKESLKRGKTLVQRKPTMYPAWKSTFDAHIYEGRVIQVLLMKTAEEPLSEATVGVSVLAERCKKGNGRAEFWVDLQPSGKVMMSVQFFVEDNDLESKASTREKAEDGILTLNRRRGAIKQAKVHFIKNHEFSATFFKQPTFCSVCREFVWGLNKQGYKCRQCNAAIHKKCIDKIIGRCTGTAANSRDTVFQKERFKIDMPHRFKTHNYMSPTFCDHCGSLLWGMVKQGLKCEDCGMNVHHKCQTKVANLCGINQKLLAEALTQVSLKSSTKRPDPTLSDIGIYQDIAKRVPLEPGDSAPYDKLWDGHTPTPTSVPHQSHSTHLSIDQFDFHKVLGKGSFGKVLLAELKGRGEYFAVKALKKDVVLMDDDVECTMVEKRVLALAWENPFLTHLYSTIQTKEHLFFVMEYLNGGDLMFHIQDKGRFDLYRATFYSAEIICGLQFLHSKGIIYRDLKLDNVMLDKDGHIKIADFGMCKENVFGENRATTFCGTPDYIAPEMLIGQSPFQGDDEDELFESIRMDTPHYPRWITKEAKDLLEKLFERDPTRRLGVIGNIRGHAFFKTINWPALEKREKSPNDCSNFDREFLSEKPRLSHSDKNLIDSMDQSAFAGFSFINPKMEAIMEK</sequence>
<feature type="domain" description="Phorbol-ester/DAG-type" evidence="23">
    <location>
        <begin position="1751"/>
        <end position="1801"/>
    </location>
</feature>
<dbReference type="CDD" id="cd00160">
    <property type="entry name" value="RhoGEF"/>
    <property type="match status" value="1"/>
</dbReference>
<dbReference type="InterPro" id="IPR017892">
    <property type="entry name" value="Pkinase_C"/>
</dbReference>
<dbReference type="GO" id="GO:0004697">
    <property type="term" value="F:diacylglycerol-dependent serine/threonine kinase activity"/>
    <property type="evidence" value="ECO:0007669"/>
    <property type="project" value="UniProtKB-EC"/>
</dbReference>
<dbReference type="PROSITE" id="PS00479">
    <property type="entry name" value="ZF_DAG_PE_1"/>
    <property type="match status" value="1"/>
</dbReference>
<name>A0A556V5G5_BAGYA</name>
<dbReference type="Pfam" id="PF01363">
    <property type="entry name" value="FYVE"/>
    <property type="match status" value="1"/>
</dbReference>
<evidence type="ECO:0000256" key="3">
    <source>
        <dbReference type="ARBA" id="ARBA00012429"/>
    </source>
</evidence>
<dbReference type="InterPro" id="IPR046349">
    <property type="entry name" value="C1-like_sf"/>
</dbReference>
<evidence type="ECO:0000256" key="20">
    <source>
        <dbReference type="SAM" id="MobiDB-lite"/>
    </source>
</evidence>
<feature type="region of interest" description="Disordered" evidence="20">
    <location>
        <begin position="239"/>
        <end position="286"/>
    </location>
</feature>
<evidence type="ECO:0000256" key="8">
    <source>
        <dbReference type="ARBA" id="ARBA00022679"/>
    </source>
</evidence>
<dbReference type="Pfam" id="PF21494">
    <property type="entry name" value="PKC_C2"/>
    <property type="match status" value="1"/>
</dbReference>
<keyword evidence="9" id="KW-0479">Metal-binding</keyword>
<evidence type="ECO:0000256" key="14">
    <source>
        <dbReference type="ARBA" id="ARBA00022833"/>
    </source>
</evidence>
<dbReference type="FunFam" id="3.30.60.20:FF:000003">
    <property type="entry name" value="Protein kinase C delta"/>
    <property type="match status" value="1"/>
</dbReference>
<keyword evidence="15 19" id="KW-0067">ATP-binding</keyword>
<feature type="compositionally biased region" description="Basic and acidic residues" evidence="20">
    <location>
        <begin position="259"/>
        <end position="275"/>
    </location>
</feature>
<feature type="domain" description="Protein kinase" evidence="22">
    <location>
        <begin position="1879"/>
        <end position="2111"/>
    </location>
</feature>
<feature type="region of interest" description="Disordered" evidence="20">
    <location>
        <begin position="381"/>
        <end position="400"/>
    </location>
</feature>
<evidence type="ECO:0000256" key="16">
    <source>
        <dbReference type="ARBA" id="ARBA00047272"/>
    </source>
</evidence>
<dbReference type="InterPro" id="IPR000719">
    <property type="entry name" value="Prot_kinase_dom"/>
</dbReference>
<dbReference type="Gene3D" id="2.60.40.150">
    <property type="entry name" value="C2 domain"/>
    <property type="match status" value="1"/>
</dbReference>
<feature type="compositionally biased region" description="Basic and acidic residues" evidence="20">
    <location>
        <begin position="433"/>
        <end position="448"/>
    </location>
</feature>
<evidence type="ECO:0000256" key="2">
    <source>
        <dbReference type="ARBA" id="ARBA00005490"/>
    </source>
</evidence>
<evidence type="ECO:0000259" key="25">
    <source>
        <dbReference type="PROSITE" id="PS51285"/>
    </source>
</evidence>
<dbReference type="Gene3D" id="3.30.200.20">
    <property type="entry name" value="Phosphorylase Kinase, domain 1"/>
    <property type="match status" value="2"/>
</dbReference>
<dbReference type="SUPFAM" id="SSF50729">
    <property type="entry name" value="PH domain-like"/>
    <property type="match status" value="1"/>
</dbReference>
<accession>A0A556V5G5</accession>
<protein>
    <recommendedName>
        <fullName evidence="3">protein kinase C</fullName>
        <ecNumber evidence="3">2.7.11.13</ecNumber>
    </recommendedName>
</protein>
<dbReference type="SUPFAM" id="SSF57903">
    <property type="entry name" value="FYVE/PHD zinc finger"/>
    <property type="match status" value="1"/>
</dbReference>
<dbReference type="FunFam" id="1.10.510.10:FF:000634">
    <property type="entry name" value="Protein kinase C"/>
    <property type="match status" value="1"/>
</dbReference>
<dbReference type="GO" id="GO:0008270">
    <property type="term" value="F:zinc ion binding"/>
    <property type="evidence" value="ECO:0007669"/>
    <property type="project" value="UniProtKB-KW"/>
</dbReference>
<dbReference type="InterPro" id="IPR011011">
    <property type="entry name" value="Znf_FYVE_PHD"/>
</dbReference>
<evidence type="ECO:0000256" key="4">
    <source>
        <dbReference type="ARBA" id="ARBA00022490"/>
    </source>
</evidence>
<dbReference type="EMBL" id="VCAZ01000126">
    <property type="protein sequence ID" value="TSV54877.1"/>
    <property type="molecule type" value="Genomic_DNA"/>
</dbReference>
<keyword evidence="27" id="KW-1185">Reference proteome</keyword>
<comment type="subcellular location">
    <subcellularLocation>
        <location evidence="1">Cytoplasm</location>
    </subcellularLocation>
</comment>
<dbReference type="Gene3D" id="1.10.510.10">
    <property type="entry name" value="Transferase(Phosphotransferase) domain 1"/>
    <property type="match status" value="2"/>
</dbReference>
<dbReference type="Pfam" id="PF00069">
    <property type="entry name" value="Pkinase"/>
    <property type="match status" value="1"/>
</dbReference>
<evidence type="ECO:0000256" key="11">
    <source>
        <dbReference type="ARBA" id="ARBA00022741"/>
    </source>
</evidence>
<evidence type="ECO:0000256" key="18">
    <source>
        <dbReference type="PROSITE-ProRule" id="PRU00091"/>
    </source>
</evidence>
<feature type="binding site" evidence="19">
    <location>
        <position position="1908"/>
    </location>
    <ligand>
        <name>ATP</name>
        <dbReference type="ChEBI" id="CHEBI:30616"/>
    </ligand>
</feature>
<comment type="similarity">
    <text evidence="2">Belongs to the protein kinase superfamily. AGC Ser/Thr protein kinase family. PKC subfamily.</text>
</comment>
<dbReference type="Pfam" id="PF00621">
    <property type="entry name" value="RhoGEF"/>
    <property type="match status" value="1"/>
</dbReference>
<evidence type="ECO:0000259" key="21">
    <source>
        <dbReference type="PROSITE" id="PS50010"/>
    </source>
</evidence>
<feature type="compositionally biased region" description="Polar residues" evidence="20">
    <location>
        <begin position="864"/>
        <end position="877"/>
    </location>
</feature>
<evidence type="ECO:0000259" key="23">
    <source>
        <dbReference type="PROSITE" id="PS50081"/>
    </source>
</evidence>
<proteinExistence type="inferred from homology"/>
<feature type="region of interest" description="Disordered" evidence="20">
    <location>
        <begin position="425"/>
        <end position="454"/>
    </location>
</feature>
<dbReference type="InterPro" id="IPR000219">
    <property type="entry name" value="DH_dom"/>
</dbReference>
<evidence type="ECO:0000313" key="27">
    <source>
        <dbReference type="Proteomes" id="UP000319801"/>
    </source>
</evidence>
<dbReference type="InterPro" id="IPR051092">
    <property type="entry name" value="FYVE_RhoGEF_PH"/>
</dbReference>
<dbReference type="SMART" id="SM00064">
    <property type="entry name" value="FYVE"/>
    <property type="match status" value="1"/>
</dbReference>
<dbReference type="InterPro" id="IPR035899">
    <property type="entry name" value="DBL_dom_sf"/>
</dbReference>
<evidence type="ECO:0000256" key="12">
    <source>
        <dbReference type="ARBA" id="ARBA00022771"/>
    </source>
</evidence>
<keyword evidence="5" id="KW-0723">Serine/threonine-protein kinase</keyword>
<dbReference type="FunFam" id="2.60.40.150:FF:000049">
    <property type="entry name" value="Protein kinase C delta type"/>
    <property type="match status" value="1"/>
</dbReference>
<dbReference type="PROSITE" id="PS00108">
    <property type="entry name" value="PROTEIN_KINASE_ST"/>
    <property type="match status" value="1"/>
</dbReference>
<dbReference type="PROSITE" id="PS00107">
    <property type="entry name" value="PROTEIN_KINASE_ATP"/>
    <property type="match status" value="1"/>
</dbReference>
<dbReference type="CDD" id="cd20837">
    <property type="entry name" value="C1_nPKC_theta-like_rpt2"/>
    <property type="match status" value="1"/>
</dbReference>
<dbReference type="OrthoDB" id="245697at2759"/>
<dbReference type="PANTHER" id="PTHR12673">
    <property type="entry name" value="FACIOGENITAL DYSPLASIA PROTEIN"/>
    <property type="match status" value="1"/>
</dbReference>
<dbReference type="GO" id="GO:0005085">
    <property type="term" value="F:guanyl-nucleotide exchange factor activity"/>
    <property type="evidence" value="ECO:0007669"/>
    <property type="project" value="UniProtKB-KW"/>
</dbReference>
<dbReference type="SUPFAM" id="SSF57889">
    <property type="entry name" value="Cysteine-rich domain"/>
    <property type="match status" value="2"/>
</dbReference>
<gene>
    <name evidence="26" type="ORF">Baya_13285</name>
</gene>
<dbReference type="Pfam" id="PF00433">
    <property type="entry name" value="Pkinase_C"/>
    <property type="match status" value="1"/>
</dbReference>
<keyword evidence="4" id="KW-0963">Cytoplasm</keyword>
<evidence type="ECO:0000256" key="9">
    <source>
        <dbReference type="ARBA" id="ARBA00022723"/>
    </source>
</evidence>
<keyword evidence="12 18" id="KW-0863">Zinc-finger</keyword>
<feature type="region of interest" description="Disordered" evidence="20">
    <location>
        <begin position="107"/>
        <end position="132"/>
    </location>
</feature>
<keyword evidence="10" id="KW-0677">Repeat</keyword>
<reference evidence="26 27" key="1">
    <citation type="journal article" date="2019" name="Genome Biol. Evol.">
        <title>Whole-Genome Sequencing of the Giant Devil Catfish, Bagarius yarrelli.</title>
        <authorList>
            <person name="Jiang W."/>
            <person name="Lv Y."/>
            <person name="Cheng L."/>
            <person name="Yang K."/>
            <person name="Chao B."/>
            <person name="Wang X."/>
            <person name="Li Y."/>
            <person name="Pan X."/>
            <person name="You X."/>
            <person name="Zhang Y."/>
            <person name="Yang J."/>
            <person name="Li J."/>
            <person name="Zhang X."/>
            <person name="Liu S."/>
            <person name="Sun C."/>
            <person name="Yang J."/>
            <person name="Shi Q."/>
        </authorList>
    </citation>
    <scope>NUCLEOTIDE SEQUENCE [LARGE SCALE GENOMIC DNA]</scope>
    <source>
        <strain evidence="26">JWS20170419001</strain>
        <tissue evidence="26">Muscle</tissue>
    </source>
</reference>
<dbReference type="CDD" id="cd20834">
    <property type="entry name" value="C1_nPKC_theta-like_rpt1"/>
    <property type="match status" value="1"/>
</dbReference>
<evidence type="ECO:0000259" key="24">
    <source>
        <dbReference type="PROSITE" id="PS50178"/>
    </source>
</evidence>
<dbReference type="SMART" id="SM00325">
    <property type="entry name" value="RhoGEF"/>
    <property type="match status" value="1"/>
</dbReference>
<dbReference type="PRINTS" id="PR00008">
    <property type="entry name" value="DAGPEDOMAIN"/>
</dbReference>
<feature type="region of interest" description="Disordered" evidence="20">
    <location>
        <begin position="532"/>
        <end position="553"/>
    </location>
</feature>
<dbReference type="Gene3D" id="3.30.60.20">
    <property type="match status" value="2"/>
</dbReference>
<evidence type="ECO:0000256" key="15">
    <source>
        <dbReference type="ARBA" id="ARBA00022840"/>
    </source>
</evidence>
<dbReference type="Proteomes" id="UP000319801">
    <property type="component" value="Unassembled WGS sequence"/>
</dbReference>
<keyword evidence="8" id="KW-0808">Transferase</keyword>
<dbReference type="InterPro" id="IPR002219">
    <property type="entry name" value="PKC_DAG/PE"/>
</dbReference>
<feature type="domain" description="Phorbol-ester/DAG-type" evidence="23">
    <location>
        <begin position="1679"/>
        <end position="1729"/>
    </location>
</feature>
<keyword evidence="7" id="KW-0344">Guanine-nucleotide releasing factor</keyword>
<keyword evidence="14" id="KW-0862">Zinc</keyword>
<dbReference type="FunFam" id="3.30.60.20:FF:000008">
    <property type="entry name" value="Protein kinase C theta"/>
    <property type="match status" value="1"/>
</dbReference>
<dbReference type="Gene3D" id="1.20.900.10">
    <property type="entry name" value="Dbl homology (DH) domain"/>
    <property type="match status" value="1"/>
</dbReference>
<dbReference type="GO" id="GO:0005524">
    <property type="term" value="F:ATP binding"/>
    <property type="evidence" value="ECO:0007669"/>
    <property type="project" value="UniProtKB-UniRule"/>
</dbReference>
<dbReference type="SMART" id="SM00109">
    <property type="entry name" value="C1"/>
    <property type="match status" value="2"/>
</dbReference>
<feature type="region of interest" description="Disordered" evidence="20">
    <location>
        <begin position="831"/>
        <end position="877"/>
    </location>
</feature>
<dbReference type="GO" id="GO:0005737">
    <property type="term" value="C:cytoplasm"/>
    <property type="evidence" value="ECO:0007669"/>
    <property type="project" value="UniProtKB-SubCell"/>
</dbReference>
<keyword evidence="11 19" id="KW-0547">Nucleotide-binding</keyword>
<dbReference type="SMART" id="SM00133">
    <property type="entry name" value="S_TK_X"/>
    <property type="match status" value="1"/>
</dbReference>
<dbReference type="PROSITE" id="PS50011">
    <property type="entry name" value="PROTEIN_KINASE_DOM"/>
    <property type="match status" value="1"/>
</dbReference>
<dbReference type="Pfam" id="PF00130">
    <property type="entry name" value="C1_1"/>
    <property type="match status" value="2"/>
</dbReference>
<dbReference type="PROSITE" id="PS50178">
    <property type="entry name" value="ZF_FYVE"/>
    <property type="match status" value="1"/>
</dbReference>
<evidence type="ECO:0000313" key="26">
    <source>
        <dbReference type="EMBL" id="TSV54877.1"/>
    </source>
</evidence>
<dbReference type="InterPro" id="IPR020454">
    <property type="entry name" value="DAG/PE-bd"/>
</dbReference>
<evidence type="ECO:0000256" key="1">
    <source>
        <dbReference type="ARBA" id="ARBA00004496"/>
    </source>
</evidence>
<evidence type="ECO:0000256" key="19">
    <source>
        <dbReference type="PROSITE-ProRule" id="PRU10141"/>
    </source>
</evidence>
<evidence type="ECO:0000256" key="13">
    <source>
        <dbReference type="ARBA" id="ARBA00022777"/>
    </source>
</evidence>
<dbReference type="InterPro" id="IPR013083">
    <property type="entry name" value="Znf_RING/FYVE/PHD"/>
</dbReference>
<comment type="caution">
    <text evidence="26">The sequence shown here is derived from an EMBL/GenBank/DDBJ whole genome shotgun (WGS) entry which is preliminary data.</text>
</comment>
<dbReference type="EC" id="2.7.11.13" evidence="3"/>
<evidence type="ECO:0000256" key="5">
    <source>
        <dbReference type="ARBA" id="ARBA00022527"/>
    </source>
</evidence>
<dbReference type="InterPro" id="IPR000961">
    <property type="entry name" value="AGC-kinase_C"/>
</dbReference>
<dbReference type="PANTHER" id="PTHR12673:SF13">
    <property type="entry name" value="FYVE, RHOGEF AND PH DOMAIN-CONTAINING PROTEIN 5"/>
    <property type="match status" value="1"/>
</dbReference>
<organism evidence="26 27">
    <name type="scientific">Bagarius yarrelli</name>
    <name type="common">Goonch</name>
    <name type="synonym">Bagrus yarrelli</name>
    <dbReference type="NCBI Taxonomy" id="175774"/>
    <lineage>
        <taxon>Eukaryota</taxon>
        <taxon>Metazoa</taxon>
        <taxon>Chordata</taxon>
        <taxon>Craniata</taxon>
        <taxon>Vertebrata</taxon>
        <taxon>Euteleostomi</taxon>
        <taxon>Actinopterygii</taxon>
        <taxon>Neopterygii</taxon>
        <taxon>Teleostei</taxon>
        <taxon>Ostariophysi</taxon>
        <taxon>Siluriformes</taxon>
        <taxon>Sisoridae</taxon>
        <taxon>Sisorinae</taxon>
        <taxon>Bagarius</taxon>
    </lineage>
</organism>
<feature type="domain" description="AGC-kinase C-terminal" evidence="25">
    <location>
        <begin position="2112"/>
        <end position="2174"/>
    </location>
</feature>
<dbReference type="PROSITE" id="PS50010">
    <property type="entry name" value="DH_2"/>
    <property type="match status" value="1"/>
</dbReference>
<dbReference type="InterPro" id="IPR011009">
    <property type="entry name" value="Kinase-like_dom_sf"/>
</dbReference>
<feature type="compositionally biased region" description="Low complexity" evidence="20">
    <location>
        <begin position="838"/>
        <end position="847"/>
    </location>
</feature>
<evidence type="ECO:0000259" key="22">
    <source>
        <dbReference type="PROSITE" id="PS50011"/>
    </source>
</evidence>
<evidence type="ECO:0000256" key="17">
    <source>
        <dbReference type="ARBA" id="ARBA00047470"/>
    </source>
</evidence>
<feature type="compositionally biased region" description="Basic and acidic residues" evidence="20">
    <location>
        <begin position="391"/>
        <end position="400"/>
    </location>
</feature>
<evidence type="ECO:0000256" key="7">
    <source>
        <dbReference type="ARBA" id="ARBA00022658"/>
    </source>
</evidence>
<evidence type="ECO:0000256" key="10">
    <source>
        <dbReference type="ARBA" id="ARBA00022737"/>
    </source>
</evidence>
<keyword evidence="13 26" id="KW-0418">Kinase</keyword>
<dbReference type="SUPFAM" id="SSF48065">
    <property type="entry name" value="DBL homology domain (DH-domain)"/>
    <property type="match status" value="1"/>
</dbReference>
<dbReference type="SUPFAM" id="SSF49562">
    <property type="entry name" value="C2 domain (Calcium/lipid-binding domain, CaLB)"/>
    <property type="match status" value="1"/>
</dbReference>
<dbReference type="InterPro" id="IPR000306">
    <property type="entry name" value="Znf_FYVE"/>
</dbReference>
<feature type="domain" description="FYVE-type" evidence="24">
    <location>
        <begin position="1423"/>
        <end position="1454"/>
    </location>
</feature>
<dbReference type="InterPro" id="IPR017441">
    <property type="entry name" value="Protein_kinase_ATP_BS"/>
</dbReference>
<dbReference type="PROSITE" id="PS50081">
    <property type="entry name" value="ZF_DAG_PE_2"/>
    <property type="match status" value="2"/>
</dbReference>
<feature type="compositionally biased region" description="Acidic residues" evidence="20">
    <location>
        <begin position="148"/>
        <end position="163"/>
    </location>
</feature>
<feature type="domain" description="DH" evidence="21">
    <location>
        <begin position="1122"/>
        <end position="1312"/>
    </location>
</feature>
<dbReference type="Gene3D" id="3.30.40.10">
    <property type="entry name" value="Zinc/RING finger domain, C3HC4 (zinc finger)"/>
    <property type="match status" value="1"/>
</dbReference>
<feature type="region of interest" description="Disordered" evidence="20">
    <location>
        <begin position="148"/>
        <end position="168"/>
    </location>
</feature>
<dbReference type="SMART" id="SM00220">
    <property type="entry name" value="S_TKc"/>
    <property type="match status" value="1"/>
</dbReference>
<comment type="catalytic activity">
    <reaction evidence="16">
        <text>L-threonyl-[protein] + ATP = O-phospho-L-threonyl-[protein] + ADP + H(+)</text>
        <dbReference type="Rhea" id="RHEA:46608"/>
        <dbReference type="Rhea" id="RHEA-COMP:11060"/>
        <dbReference type="Rhea" id="RHEA-COMP:11605"/>
        <dbReference type="ChEBI" id="CHEBI:15378"/>
        <dbReference type="ChEBI" id="CHEBI:30013"/>
        <dbReference type="ChEBI" id="CHEBI:30616"/>
        <dbReference type="ChEBI" id="CHEBI:61977"/>
        <dbReference type="ChEBI" id="CHEBI:456216"/>
        <dbReference type="EC" id="2.7.11.13"/>
    </reaction>
</comment>
<dbReference type="FunFam" id="3.30.200.20:FF:000360">
    <property type="entry name" value="Protein kinase C"/>
    <property type="match status" value="1"/>
</dbReference>
<keyword evidence="6" id="KW-0597">Phosphoprotein</keyword>
<dbReference type="SUPFAM" id="SSF56112">
    <property type="entry name" value="Protein kinase-like (PK-like)"/>
    <property type="match status" value="1"/>
</dbReference>
<dbReference type="InterPro" id="IPR008271">
    <property type="entry name" value="Ser/Thr_kinase_AS"/>
</dbReference>
<dbReference type="InterPro" id="IPR035892">
    <property type="entry name" value="C2_domain_sf"/>
</dbReference>
<feature type="region of interest" description="Disordered" evidence="20">
    <location>
        <begin position="913"/>
        <end position="932"/>
    </location>
</feature>